<dbReference type="AlphaFoldDB" id="A0A235EQN6"/>
<dbReference type="OrthoDB" id="8909560at2"/>
<proteinExistence type="predicted"/>
<accession>A0A235EQN6</accession>
<comment type="caution">
    <text evidence="1">The sequence shown here is derived from an EMBL/GenBank/DDBJ whole genome shotgun (WGS) entry which is preliminary data.</text>
</comment>
<protein>
    <submittedName>
        <fullName evidence="1">Uncharacterized protein</fullName>
    </submittedName>
</protein>
<sequence length="105" mass="10962">MLQPQPQPNHFTPTFAHVPPGPLAGPLQLLPINATAVSVHTTNGAHVGSLKLVGGVWKFKAMGYDAAGRMEPGHGPLTDQHNMQFATLDAAEVSARLLGALGSHP</sequence>
<name>A0A235EQN6_9BURK</name>
<reference evidence="1 2" key="1">
    <citation type="submission" date="2017-07" db="EMBL/GenBank/DDBJ databases">
        <title>Acidovorax KNDSW TSA 6 genome sequence and assembly.</title>
        <authorList>
            <person name="Mayilraj S."/>
        </authorList>
    </citation>
    <scope>NUCLEOTIDE SEQUENCE [LARGE SCALE GENOMIC DNA]</scope>
    <source>
        <strain evidence="1 2">KNDSW-TSA6</strain>
    </source>
</reference>
<keyword evidence="2" id="KW-1185">Reference proteome</keyword>
<dbReference type="EMBL" id="NOIG01000004">
    <property type="protein sequence ID" value="OYD51329.1"/>
    <property type="molecule type" value="Genomic_DNA"/>
</dbReference>
<organism evidence="1 2">
    <name type="scientific">Acidovorax kalamii</name>
    <dbReference type="NCBI Taxonomy" id="2004485"/>
    <lineage>
        <taxon>Bacteria</taxon>
        <taxon>Pseudomonadati</taxon>
        <taxon>Pseudomonadota</taxon>
        <taxon>Betaproteobacteria</taxon>
        <taxon>Burkholderiales</taxon>
        <taxon>Comamonadaceae</taxon>
        <taxon>Acidovorax</taxon>
    </lineage>
</organism>
<gene>
    <name evidence="1" type="ORF">CBY09_05765</name>
</gene>
<dbReference type="Proteomes" id="UP000215441">
    <property type="component" value="Unassembled WGS sequence"/>
</dbReference>
<evidence type="ECO:0000313" key="1">
    <source>
        <dbReference type="EMBL" id="OYD51329.1"/>
    </source>
</evidence>
<evidence type="ECO:0000313" key="2">
    <source>
        <dbReference type="Proteomes" id="UP000215441"/>
    </source>
</evidence>
<dbReference type="RefSeq" id="WP_094287318.1">
    <property type="nucleotide sequence ID" value="NZ_NOIG01000004.1"/>
</dbReference>